<protein>
    <submittedName>
        <fullName evidence="8">GntR family transcriptional regulator</fullName>
    </submittedName>
</protein>
<sequence>MAWHALVDVSRNSALPLTAQIESTLRNEISAGALHPGTRLPSSRQLAEDLGVSRSVVVEAYGRLIAEGYLEAVRGSGTRVAPHMAAPPAPPGLPTLLDDGLVPPARWDLRGGTAGLTGFPHREWLASYQRALSGAGPHDLDYPPLSGAAALREELAQYLGRARGVLTTPGQIMVMSGFAQALGLLCSVLSADGIDRIAMEDPCHHRQRQFLQEVGQRPVPVPVDAEGIDVDALSRTGARAVLVTPAHQFPTGATLTAQRREALVRWARDTDAWVIEDDYDGDLWLERGARPPALQRLAPEHVVYGGTASKSLAPGLRFGWLAVPARLLAPLERMRSHRDLGSDIVTQLAFAEFLRSGHFDRHLRRRRARYRVRREALTQSVRRHLPGARIAGAAAGLHAYLSLPPGTDEAALVERALRRSVLVRGGRRYHRRPELAAPALVLGYAAVPRTGIAEAVEALGAAYAERGEGAGPAPARKFSNSAAPPSVMMLSG</sequence>
<evidence type="ECO:0000256" key="3">
    <source>
        <dbReference type="ARBA" id="ARBA00023015"/>
    </source>
</evidence>
<dbReference type="PANTHER" id="PTHR46577">
    <property type="entry name" value="HTH-TYPE TRANSCRIPTIONAL REGULATORY PROTEIN GABR"/>
    <property type="match status" value="1"/>
</dbReference>
<organism evidence="8">
    <name type="scientific">Streptomyces sp. KCB13F003</name>
    <dbReference type="NCBI Taxonomy" id="2052824"/>
    <lineage>
        <taxon>Bacteria</taxon>
        <taxon>Bacillati</taxon>
        <taxon>Actinomycetota</taxon>
        <taxon>Actinomycetes</taxon>
        <taxon>Kitasatosporales</taxon>
        <taxon>Streptomycetaceae</taxon>
        <taxon>Streptomyces</taxon>
    </lineage>
</organism>
<feature type="domain" description="HTH gntR-type" evidence="7">
    <location>
        <begin position="15"/>
        <end position="83"/>
    </location>
</feature>
<dbReference type="InterPro" id="IPR000524">
    <property type="entry name" value="Tscrpt_reg_HTH_GntR"/>
</dbReference>
<dbReference type="InterPro" id="IPR015424">
    <property type="entry name" value="PyrdxlP-dep_Trfase"/>
</dbReference>
<dbReference type="Gene3D" id="1.10.10.10">
    <property type="entry name" value="Winged helix-like DNA-binding domain superfamily/Winged helix DNA-binding domain"/>
    <property type="match status" value="1"/>
</dbReference>
<gene>
    <name evidence="8" type="primary">ulm31</name>
</gene>
<name>A0A2D3E334_9ACTN</name>
<dbReference type="AlphaFoldDB" id="A0A2D3E334"/>
<evidence type="ECO:0000256" key="6">
    <source>
        <dbReference type="SAM" id="MobiDB-lite"/>
    </source>
</evidence>
<dbReference type="PROSITE" id="PS50949">
    <property type="entry name" value="HTH_GNTR"/>
    <property type="match status" value="1"/>
</dbReference>
<evidence type="ECO:0000256" key="2">
    <source>
        <dbReference type="ARBA" id="ARBA00022898"/>
    </source>
</evidence>
<feature type="region of interest" description="Disordered" evidence="6">
    <location>
        <begin position="470"/>
        <end position="492"/>
    </location>
</feature>
<evidence type="ECO:0000256" key="1">
    <source>
        <dbReference type="ARBA" id="ARBA00005384"/>
    </source>
</evidence>
<dbReference type="PANTHER" id="PTHR46577:SF1">
    <property type="entry name" value="HTH-TYPE TRANSCRIPTIONAL REGULATORY PROTEIN GABR"/>
    <property type="match status" value="1"/>
</dbReference>
<evidence type="ECO:0000256" key="4">
    <source>
        <dbReference type="ARBA" id="ARBA00023125"/>
    </source>
</evidence>
<keyword evidence="4" id="KW-0238">DNA-binding</keyword>
<dbReference type="InterPro" id="IPR004839">
    <property type="entry name" value="Aminotransferase_I/II_large"/>
</dbReference>
<keyword evidence="5" id="KW-0804">Transcription</keyword>
<dbReference type="GO" id="GO:0030170">
    <property type="term" value="F:pyridoxal phosphate binding"/>
    <property type="evidence" value="ECO:0007669"/>
    <property type="project" value="InterPro"/>
</dbReference>
<evidence type="ECO:0000313" key="8">
    <source>
        <dbReference type="EMBL" id="ATU31807.1"/>
    </source>
</evidence>
<dbReference type="PRINTS" id="PR00035">
    <property type="entry name" value="HTHGNTR"/>
</dbReference>
<reference evidence="8" key="1">
    <citation type="journal article" date="2017" name="J. Nat. Prod.">
        <title>Genomics-Driven Discovery of Chlorinated Cyclic Hexapeptides Ulleungmycins A and B from a Streptomyces Species.</title>
        <authorList>
            <person name="Son S."/>
            <person name="Hong Y.S."/>
            <person name="Jang M."/>
            <person name="Heo K.T."/>
            <person name="Lee B."/>
            <person name="Jang J.P."/>
            <person name="Kim J.W."/>
            <person name="Ryoo I.J."/>
            <person name="Kim W.G."/>
            <person name="Ko S.K."/>
            <person name="Kim B.Y."/>
            <person name="Jang J.H."/>
            <person name="Ahn J.S."/>
        </authorList>
    </citation>
    <scope>NUCLEOTIDE SEQUENCE</scope>
    <source>
        <strain evidence="8">KCB13F003</strain>
    </source>
</reference>
<dbReference type="GO" id="GO:0003677">
    <property type="term" value="F:DNA binding"/>
    <property type="evidence" value="ECO:0007669"/>
    <property type="project" value="UniProtKB-KW"/>
</dbReference>
<comment type="similarity">
    <text evidence="1">In the C-terminal section; belongs to the class-I pyridoxal-phosphate-dependent aminotransferase family.</text>
</comment>
<dbReference type="EMBL" id="MF541667">
    <property type="protein sequence ID" value="ATU31807.1"/>
    <property type="molecule type" value="Genomic_DNA"/>
</dbReference>
<dbReference type="Pfam" id="PF00155">
    <property type="entry name" value="Aminotran_1_2"/>
    <property type="match status" value="1"/>
</dbReference>
<dbReference type="InterPro" id="IPR036390">
    <property type="entry name" value="WH_DNA-bd_sf"/>
</dbReference>
<dbReference type="SMART" id="SM00345">
    <property type="entry name" value="HTH_GNTR"/>
    <property type="match status" value="1"/>
</dbReference>
<dbReference type="SUPFAM" id="SSF53383">
    <property type="entry name" value="PLP-dependent transferases"/>
    <property type="match status" value="1"/>
</dbReference>
<dbReference type="CDD" id="cd07377">
    <property type="entry name" value="WHTH_GntR"/>
    <property type="match status" value="1"/>
</dbReference>
<dbReference type="InterPro" id="IPR051446">
    <property type="entry name" value="HTH_trans_reg/aminotransferase"/>
</dbReference>
<dbReference type="InterPro" id="IPR036388">
    <property type="entry name" value="WH-like_DNA-bd_sf"/>
</dbReference>
<dbReference type="Pfam" id="PF00392">
    <property type="entry name" value="GntR"/>
    <property type="match status" value="1"/>
</dbReference>
<accession>A0A2D3E334</accession>
<dbReference type="SUPFAM" id="SSF46785">
    <property type="entry name" value="Winged helix' DNA-binding domain"/>
    <property type="match status" value="1"/>
</dbReference>
<proteinExistence type="inferred from homology"/>
<dbReference type="GO" id="GO:0003700">
    <property type="term" value="F:DNA-binding transcription factor activity"/>
    <property type="evidence" value="ECO:0007669"/>
    <property type="project" value="InterPro"/>
</dbReference>
<keyword evidence="3" id="KW-0805">Transcription regulation</keyword>
<dbReference type="Gene3D" id="3.40.640.10">
    <property type="entry name" value="Type I PLP-dependent aspartate aminotransferase-like (Major domain)"/>
    <property type="match status" value="1"/>
</dbReference>
<evidence type="ECO:0000259" key="7">
    <source>
        <dbReference type="PROSITE" id="PS50949"/>
    </source>
</evidence>
<evidence type="ECO:0000256" key="5">
    <source>
        <dbReference type="ARBA" id="ARBA00023163"/>
    </source>
</evidence>
<dbReference type="InterPro" id="IPR015421">
    <property type="entry name" value="PyrdxlP-dep_Trfase_major"/>
</dbReference>
<keyword evidence="2" id="KW-0663">Pyridoxal phosphate</keyword>
<dbReference type="CDD" id="cd00609">
    <property type="entry name" value="AAT_like"/>
    <property type="match status" value="1"/>
</dbReference>